<comment type="caution">
    <text evidence="2">The sequence shown here is derived from an EMBL/GenBank/DDBJ whole genome shotgun (WGS) entry which is preliminary data.</text>
</comment>
<sequence length="353" mass="40442">MNEKNIFISNIKDQQKLLFACLGRLLNKGTKVALLDFPNHNNVGDNAIWLGEKAALREIGVDIVYQCDIYGFSEKALRKRLGNEGVVLLHGGGNLGSVWPEHQLFRERIIKLFSDMKIIQLPQSVHFDDDSKKEKFGQIARAHKDLHILMRDHASLNTLKELDLNVELCPDMALAMGPVAQSGKPVVDVVWLSRTDHESAGEKRENFNFKTEKLDWLKGEPGRFYSRFSPKFTVRVRRFIQGVFRKSELIRDHFWSINAASFDLLAKRRFNRGTRILCRGKIVLTDRLHGHIVSTLLGKPQVLLDNHYRKIGNYIDCFESEQEAIFYIGNDKSNIEAKVSNALDIVEKNNKND</sequence>
<gene>
    <name evidence="2" type="ORF">APR41_08105</name>
</gene>
<dbReference type="OrthoDB" id="9807674at2"/>
<protein>
    <recommendedName>
        <fullName evidence="1">Polysaccharide pyruvyl transferase domain-containing protein</fullName>
    </recommendedName>
</protein>
<dbReference type="STRING" id="447422.SAMN05660903_01571"/>
<evidence type="ECO:0000313" key="3">
    <source>
        <dbReference type="Proteomes" id="UP000232673"/>
    </source>
</evidence>
<proteinExistence type="predicted"/>
<dbReference type="Pfam" id="PF04230">
    <property type="entry name" value="PS_pyruv_trans"/>
    <property type="match status" value="1"/>
</dbReference>
<dbReference type="InterPro" id="IPR007345">
    <property type="entry name" value="Polysacch_pyruvyl_Trfase"/>
</dbReference>
<organism evidence="2 3">
    <name type="scientific">Salegentibacter salinarum</name>
    <dbReference type="NCBI Taxonomy" id="447422"/>
    <lineage>
        <taxon>Bacteria</taxon>
        <taxon>Pseudomonadati</taxon>
        <taxon>Bacteroidota</taxon>
        <taxon>Flavobacteriia</taxon>
        <taxon>Flavobacteriales</taxon>
        <taxon>Flavobacteriaceae</taxon>
        <taxon>Salegentibacter</taxon>
    </lineage>
</organism>
<dbReference type="RefSeq" id="WP_079712673.1">
    <property type="nucleotide sequence ID" value="NZ_FUZC01000005.1"/>
</dbReference>
<feature type="domain" description="Polysaccharide pyruvyl transferase" evidence="1">
    <location>
        <begin position="42"/>
        <end position="308"/>
    </location>
</feature>
<dbReference type="Proteomes" id="UP000232673">
    <property type="component" value="Unassembled WGS sequence"/>
</dbReference>
<evidence type="ECO:0000313" key="2">
    <source>
        <dbReference type="EMBL" id="PKD16759.1"/>
    </source>
</evidence>
<dbReference type="AlphaFoldDB" id="A0A2N0TPU2"/>
<name>A0A2N0TPU2_9FLAO</name>
<dbReference type="EMBL" id="LKTS01000045">
    <property type="protein sequence ID" value="PKD16759.1"/>
    <property type="molecule type" value="Genomic_DNA"/>
</dbReference>
<reference evidence="2 3" key="1">
    <citation type="submission" date="2015-10" db="EMBL/GenBank/DDBJ databases">
        <title>Draft genome sequence of Salegentibacter salinarum KCTC 12975.</title>
        <authorList>
            <person name="Lin W."/>
            <person name="Zheng Q."/>
        </authorList>
    </citation>
    <scope>NUCLEOTIDE SEQUENCE [LARGE SCALE GENOMIC DNA]</scope>
    <source>
        <strain evidence="2 3">KCTC 12975</strain>
    </source>
</reference>
<evidence type="ECO:0000259" key="1">
    <source>
        <dbReference type="Pfam" id="PF04230"/>
    </source>
</evidence>
<accession>A0A2N0TPU2</accession>
<keyword evidence="3" id="KW-1185">Reference proteome</keyword>